<dbReference type="Pfam" id="PF13635">
    <property type="entry name" value="DUF4143"/>
    <property type="match status" value="1"/>
</dbReference>
<dbReference type="AlphaFoldDB" id="A0A2G9XBG1"/>
<accession>A0A2G9XBG1</accession>
<dbReference type="PANTHER" id="PTHR43566">
    <property type="entry name" value="CONSERVED PROTEIN"/>
    <property type="match status" value="1"/>
</dbReference>
<feature type="domain" description="AAA+ ATPase" evidence="1">
    <location>
        <begin position="18"/>
        <end position="297"/>
    </location>
</feature>
<name>A0A2G9XBG1_UNCKA</name>
<dbReference type="Pfam" id="PF13173">
    <property type="entry name" value="AAA_14"/>
    <property type="match status" value="1"/>
</dbReference>
<proteinExistence type="predicted"/>
<dbReference type="Gene3D" id="3.40.50.300">
    <property type="entry name" value="P-loop containing nucleotide triphosphate hydrolases"/>
    <property type="match status" value="1"/>
</dbReference>
<dbReference type="SUPFAM" id="SSF52540">
    <property type="entry name" value="P-loop containing nucleoside triphosphate hydrolases"/>
    <property type="match status" value="1"/>
</dbReference>
<sequence>MQFLSRRIYFDLKNHLDSPEMSVILGPRQAGKTTLMLKLMEELKASNKPAVYLNLDILEDKQYFLTQHTLIDRVQRLLGMEGVVFLDEIHRLENAGLYLKGLYDMKTPYKFVVSGSGSLELKANIMEPMTGRKREFLCMPLSFSEFAANRLSVNLKDLDSTIDSNKYELARLVDEYMAFGGYPRVVLSQTYEEKFSVLSEIYKSYLERDIEALLKVEKSGVFESLVRILASQVGNMVNKSELSSTLGVTERTIKKYTHLLEKTFIIAMVPPFYSRVRREITKSSKVFFMDLGMLALAQGRSPEVKFSEGGTFENACYLRLNELNLLERVKFWRSKTGAEVDFVIISPKTGKAIPVEVKSSVKEERPLSKSLISFIGKYKPNACFIYNRENSFESKRGNTKIGVLPYHYTLPGVG</sequence>
<dbReference type="PANTHER" id="PTHR43566:SF1">
    <property type="entry name" value="AAA+ ATPASE DOMAIN-CONTAINING PROTEIN"/>
    <property type="match status" value="1"/>
</dbReference>
<reference evidence="2 3" key="1">
    <citation type="submission" date="2017-09" db="EMBL/GenBank/DDBJ databases">
        <title>Depth-based differentiation of microbial function through sediment-hosted aquifers and enrichment of novel symbionts in the deep terrestrial subsurface.</title>
        <authorList>
            <person name="Probst A.J."/>
            <person name="Ladd B."/>
            <person name="Jarett J.K."/>
            <person name="Geller-Mcgrath D.E."/>
            <person name="Sieber C.M."/>
            <person name="Emerson J.B."/>
            <person name="Anantharaman K."/>
            <person name="Thomas B.C."/>
            <person name="Malmstrom R."/>
            <person name="Stieglmeier M."/>
            <person name="Klingl A."/>
            <person name="Woyke T."/>
            <person name="Ryan C.M."/>
            <person name="Banfield J.F."/>
        </authorList>
    </citation>
    <scope>NUCLEOTIDE SEQUENCE [LARGE SCALE GENOMIC DNA]</scope>
    <source>
        <strain evidence="2">CG23_combo_of_CG06-09_8_20_14_all_40_14</strain>
    </source>
</reference>
<protein>
    <submittedName>
        <fullName evidence="2">ATPase</fullName>
    </submittedName>
</protein>
<organism evidence="2 3">
    <name type="scientific">candidate division WWE3 bacterium CG23_combo_of_CG06-09_8_20_14_all_40_14</name>
    <dbReference type="NCBI Taxonomy" id="1975095"/>
    <lineage>
        <taxon>Bacteria</taxon>
        <taxon>Katanobacteria</taxon>
    </lineage>
</organism>
<dbReference type="InterPro" id="IPR025420">
    <property type="entry name" value="DUF4143"/>
</dbReference>
<dbReference type="SMART" id="SM00382">
    <property type="entry name" value="AAA"/>
    <property type="match status" value="1"/>
</dbReference>
<evidence type="ECO:0000259" key="1">
    <source>
        <dbReference type="SMART" id="SM00382"/>
    </source>
</evidence>
<dbReference type="InterPro" id="IPR027417">
    <property type="entry name" value="P-loop_NTPase"/>
</dbReference>
<dbReference type="InterPro" id="IPR041682">
    <property type="entry name" value="AAA_14"/>
</dbReference>
<evidence type="ECO:0000313" key="2">
    <source>
        <dbReference type="EMBL" id="PIP04304.1"/>
    </source>
</evidence>
<gene>
    <name evidence="2" type="ORF">COX53_03030</name>
</gene>
<dbReference type="Proteomes" id="UP000231388">
    <property type="component" value="Unassembled WGS sequence"/>
</dbReference>
<evidence type="ECO:0000313" key="3">
    <source>
        <dbReference type="Proteomes" id="UP000231388"/>
    </source>
</evidence>
<comment type="caution">
    <text evidence="2">The sequence shown here is derived from an EMBL/GenBank/DDBJ whole genome shotgun (WGS) entry which is preliminary data.</text>
</comment>
<dbReference type="EMBL" id="PCQY01000036">
    <property type="protein sequence ID" value="PIP04304.1"/>
    <property type="molecule type" value="Genomic_DNA"/>
</dbReference>
<dbReference type="InterPro" id="IPR003593">
    <property type="entry name" value="AAA+_ATPase"/>
</dbReference>